<evidence type="ECO:0000313" key="13">
    <source>
        <dbReference type="Proteomes" id="UP000782241"/>
    </source>
</evidence>
<gene>
    <name evidence="12" type="ORF">KAF25_002328</name>
</gene>
<keyword evidence="5" id="KW-0677">Repeat</keyword>
<evidence type="ECO:0000256" key="4">
    <source>
        <dbReference type="ARBA" id="ARBA00022723"/>
    </source>
</evidence>
<accession>A0A9P7GZS3</accession>
<keyword evidence="13" id="KW-1185">Reference proteome</keyword>
<dbReference type="Gene3D" id="3.30.40.10">
    <property type="entry name" value="Zinc/RING finger domain, C3HC4 (zinc finger)"/>
    <property type="match status" value="1"/>
</dbReference>
<protein>
    <recommendedName>
        <fullName evidence="2">RBR-type E3 ubiquitin transferase</fullName>
        <ecNumber evidence="2">2.3.2.31</ecNumber>
    </recommendedName>
</protein>
<keyword evidence="4" id="KW-0479">Metal-binding</keyword>
<dbReference type="PROSITE" id="PS51873">
    <property type="entry name" value="TRIAD"/>
    <property type="match status" value="1"/>
</dbReference>
<dbReference type="InterPro" id="IPR001841">
    <property type="entry name" value="Znf_RING"/>
</dbReference>
<comment type="caution">
    <text evidence="12">The sequence shown here is derived from an EMBL/GenBank/DDBJ whole genome shotgun (WGS) entry which is preliminary data.</text>
</comment>
<dbReference type="Pfam" id="PF01485">
    <property type="entry name" value="IBR"/>
    <property type="match status" value="2"/>
</dbReference>
<dbReference type="SUPFAM" id="SSF57850">
    <property type="entry name" value="RING/U-box"/>
    <property type="match status" value="2"/>
</dbReference>
<dbReference type="PROSITE" id="PS50089">
    <property type="entry name" value="ZF_RING_2"/>
    <property type="match status" value="1"/>
</dbReference>
<keyword evidence="8" id="KW-0862">Zinc</keyword>
<dbReference type="InterPro" id="IPR017907">
    <property type="entry name" value="Znf_RING_CS"/>
</dbReference>
<reference evidence="12" key="1">
    <citation type="submission" date="2021-04" db="EMBL/GenBank/DDBJ databases">
        <title>Draft genome of Fusarium avenaceum strain F156N33, isolated from an atmospheric sample in Virginia.</title>
        <authorList>
            <person name="Yang S."/>
            <person name="Vinatzer B.A."/>
            <person name="Coleman J."/>
        </authorList>
    </citation>
    <scope>NUCLEOTIDE SEQUENCE</scope>
    <source>
        <strain evidence="12">F156N33</strain>
    </source>
</reference>
<name>A0A9P7GZS3_9HYPO</name>
<evidence type="ECO:0000256" key="2">
    <source>
        <dbReference type="ARBA" id="ARBA00012251"/>
    </source>
</evidence>
<dbReference type="InterPro" id="IPR044066">
    <property type="entry name" value="TRIAD_supradom"/>
</dbReference>
<dbReference type="Proteomes" id="UP000782241">
    <property type="component" value="Unassembled WGS sequence"/>
</dbReference>
<dbReference type="EMBL" id="JAGPUO010000011">
    <property type="protein sequence ID" value="KAG5659769.1"/>
    <property type="molecule type" value="Genomic_DNA"/>
</dbReference>
<dbReference type="InterPro" id="IPR013083">
    <property type="entry name" value="Znf_RING/FYVE/PHD"/>
</dbReference>
<dbReference type="InterPro" id="IPR002867">
    <property type="entry name" value="IBR_dom"/>
</dbReference>
<evidence type="ECO:0000259" key="10">
    <source>
        <dbReference type="PROSITE" id="PS50089"/>
    </source>
</evidence>
<keyword evidence="6 9" id="KW-0863">Zinc-finger</keyword>
<dbReference type="AlphaFoldDB" id="A0A9P7GZS3"/>
<evidence type="ECO:0000256" key="3">
    <source>
        <dbReference type="ARBA" id="ARBA00022679"/>
    </source>
</evidence>
<organism evidence="12 13">
    <name type="scientific">Fusarium avenaceum</name>
    <dbReference type="NCBI Taxonomy" id="40199"/>
    <lineage>
        <taxon>Eukaryota</taxon>
        <taxon>Fungi</taxon>
        <taxon>Dikarya</taxon>
        <taxon>Ascomycota</taxon>
        <taxon>Pezizomycotina</taxon>
        <taxon>Sordariomycetes</taxon>
        <taxon>Hypocreomycetidae</taxon>
        <taxon>Hypocreales</taxon>
        <taxon>Nectriaceae</taxon>
        <taxon>Fusarium</taxon>
        <taxon>Fusarium tricinctum species complex</taxon>
    </lineage>
</organism>
<evidence type="ECO:0000259" key="11">
    <source>
        <dbReference type="PROSITE" id="PS51873"/>
    </source>
</evidence>
<dbReference type="CDD" id="cd22584">
    <property type="entry name" value="Rcat_RBR_unk"/>
    <property type="match status" value="1"/>
</dbReference>
<evidence type="ECO:0000313" key="12">
    <source>
        <dbReference type="EMBL" id="KAG5659769.1"/>
    </source>
</evidence>
<keyword evidence="7" id="KW-0833">Ubl conjugation pathway</keyword>
<evidence type="ECO:0000256" key="1">
    <source>
        <dbReference type="ARBA" id="ARBA00001798"/>
    </source>
</evidence>
<feature type="domain" description="RING-type" evidence="11">
    <location>
        <begin position="101"/>
        <end position="288"/>
    </location>
</feature>
<evidence type="ECO:0000256" key="5">
    <source>
        <dbReference type="ARBA" id="ARBA00022737"/>
    </source>
</evidence>
<dbReference type="GO" id="GO:0008270">
    <property type="term" value="F:zinc ion binding"/>
    <property type="evidence" value="ECO:0007669"/>
    <property type="project" value="UniProtKB-KW"/>
</dbReference>
<dbReference type="EC" id="2.3.2.31" evidence="2"/>
<dbReference type="GO" id="GO:0061630">
    <property type="term" value="F:ubiquitin protein ligase activity"/>
    <property type="evidence" value="ECO:0007669"/>
    <property type="project" value="UniProtKB-EC"/>
</dbReference>
<evidence type="ECO:0000256" key="7">
    <source>
        <dbReference type="ARBA" id="ARBA00022786"/>
    </source>
</evidence>
<evidence type="ECO:0000256" key="6">
    <source>
        <dbReference type="ARBA" id="ARBA00022771"/>
    </source>
</evidence>
<comment type="catalytic activity">
    <reaction evidence="1">
        <text>[E2 ubiquitin-conjugating enzyme]-S-ubiquitinyl-L-cysteine + [acceptor protein]-L-lysine = [E2 ubiquitin-conjugating enzyme]-L-cysteine + [acceptor protein]-N(6)-ubiquitinyl-L-lysine.</text>
        <dbReference type="EC" id="2.3.2.31"/>
    </reaction>
</comment>
<dbReference type="InterPro" id="IPR031127">
    <property type="entry name" value="E3_UB_ligase_RBR"/>
</dbReference>
<sequence>MNIDTLGPVRGKNPTRKERLQVIDFVMGSRDGQIEVSMFARRLPVKAGGAGGKIIHEKSNRATATESDNFPPPLVVNGSINQQGLVLTRTSNQEQAREPPADRECSACNDNFSASDILTAPCSHEYCRHCITTIVTLSIQDESRFPPRCCGQPIPVEYGHVFSRQLVDQFQAKELEFGTPDRTYCSEPSCAIFIPPTSILHNLARCPTCDRATCALCKTPWHEGICPRETPSPTLLRLAEDFGWRRCHNCGHFIELEYGCYHMTCVCGTDFCYLCGSPWKTCDCIAWPEEVARPGEERGGPLEYHECEHREWEGLTGPQLCAECLEVLMLYIFRCRGCQTLACRRCRFAWLQTL</sequence>
<dbReference type="PROSITE" id="PS00518">
    <property type="entry name" value="ZF_RING_1"/>
    <property type="match status" value="1"/>
</dbReference>
<keyword evidence="3" id="KW-0808">Transferase</keyword>
<feature type="domain" description="RING-type" evidence="10">
    <location>
        <begin position="105"/>
        <end position="149"/>
    </location>
</feature>
<evidence type="ECO:0000256" key="9">
    <source>
        <dbReference type="PROSITE-ProRule" id="PRU00175"/>
    </source>
</evidence>
<dbReference type="SMART" id="SM00647">
    <property type="entry name" value="IBR"/>
    <property type="match status" value="1"/>
</dbReference>
<dbReference type="Gene3D" id="1.20.120.1750">
    <property type="match status" value="1"/>
</dbReference>
<dbReference type="PANTHER" id="PTHR11685">
    <property type="entry name" value="RBR FAMILY RING FINGER AND IBR DOMAIN-CONTAINING"/>
    <property type="match status" value="1"/>
</dbReference>
<dbReference type="GO" id="GO:0016567">
    <property type="term" value="P:protein ubiquitination"/>
    <property type="evidence" value="ECO:0007669"/>
    <property type="project" value="InterPro"/>
</dbReference>
<proteinExistence type="predicted"/>
<evidence type="ECO:0000256" key="8">
    <source>
        <dbReference type="ARBA" id="ARBA00022833"/>
    </source>
</evidence>